<evidence type="ECO:0000256" key="1">
    <source>
        <dbReference type="SAM" id="MobiDB-lite"/>
    </source>
</evidence>
<dbReference type="Proteomes" id="UP000008144">
    <property type="component" value="Chromosome 9"/>
</dbReference>
<accession>H2XLI0</accession>
<proteinExistence type="predicted"/>
<dbReference type="EMBL" id="EAAA01002956">
    <property type="status" value="NOT_ANNOTATED_CDS"/>
    <property type="molecule type" value="Genomic_DNA"/>
</dbReference>
<dbReference type="AlphaFoldDB" id="H2XLI0"/>
<reference evidence="3" key="1">
    <citation type="journal article" date="2002" name="Science">
        <title>The draft genome of Ciona intestinalis: insights into chordate and vertebrate origins.</title>
        <authorList>
            <person name="Dehal P."/>
            <person name="Satou Y."/>
            <person name="Campbell R.K."/>
            <person name="Chapman J."/>
            <person name="Degnan B."/>
            <person name="De Tomaso A."/>
            <person name="Davidson B."/>
            <person name="Di Gregorio A."/>
            <person name="Gelpke M."/>
            <person name="Goodstein D.M."/>
            <person name="Harafuji N."/>
            <person name="Hastings K.E."/>
            <person name="Ho I."/>
            <person name="Hotta K."/>
            <person name="Huang W."/>
            <person name="Kawashima T."/>
            <person name="Lemaire P."/>
            <person name="Martinez D."/>
            <person name="Meinertzhagen I.A."/>
            <person name="Necula S."/>
            <person name="Nonaka M."/>
            <person name="Putnam N."/>
            <person name="Rash S."/>
            <person name="Saiga H."/>
            <person name="Satake M."/>
            <person name="Terry A."/>
            <person name="Yamada L."/>
            <person name="Wang H.G."/>
            <person name="Awazu S."/>
            <person name="Azumi K."/>
            <person name="Boore J."/>
            <person name="Branno M."/>
            <person name="Chin-Bow S."/>
            <person name="DeSantis R."/>
            <person name="Doyle S."/>
            <person name="Francino P."/>
            <person name="Keys D.N."/>
            <person name="Haga S."/>
            <person name="Hayashi H."/>
            <person name="Hino K."/>
            <person name="Imai K.S."/>
            <person name="Inaba K."/>
            <person name="Kano S."/>
            <person name="Kobayashi K."/>
            <person name="Kobayashi M."/>
            <person name="Lee B.I."/>
            <person name="Makabe K.W."/>
            <person name="Manohar C."/>
            <person name="Matassi G."/>
            <person name="Medina M."/>
            <person name="Mochizuki Y."/>
            <person name="Mount S."/>
            <person name="Morishita T."/>
            <person name="Miura S."/>
            <person name="Nakayama A."/>
            <person name="Nishizaka S."/>
            <person name="Nomoto H."/>
            <person name="Ohta F."/>
            <person name="Oishi K."/>
            <person name="Rigoutsos I."/>
            <person name="Sano M."/>
            <person name="Sasaki A."/>
            <person name="Sasakura Y."/>
            <person name="Shoguchi E."/>
            <person name="Shin-i T."/>
            <person name="Spagnuolo A."/>
            <person name="Stainier D."/>
            <person name="Suzuki M.M."/>
            <person name="Tassy O."/>
            <person name="Takatori N."/>
            <person name="Tokuoka M."/>
            <person name="Yagi K."/>
            <person name="Yoshizaki F."/>
            <person name="Wada S."/>
            <person name="Zhang C."/>
            <person name="Hyatt P.D."/>
            <person name="Larimer F."/>
            <person name="Detter C."/>
            <person name="Doggett N."/>
            <person name="Glavina T."/>
            <person name="Hawkins T."/>
            <person name="Richardson P."/>
            <person name="Lucas S."/>
            <person name="Kohara Y."/>
            <person name="Levine M."/>
            <person name="Satoh N."/>
            <person name="Rokhsar D.S."/>
        </authorList>
    </citation>
    <scope>NUCLEOTIDE SEQUENCE [LARGE SCALE GENOMIC DNA]</scope>
</reference>
<reference evidence="2" key="4">
    <citation type="submission" date="2025-09" db="UniProtKB">
        <authorList>
            <consortium name="Ensembl"/>
        </authorList>
    </citation>
    <scope>IDENTIFICATION</scope>
</reference>
<dbReference type="HOGENOM" id="CLU_3410574_0_0_1"/>
<reference evidence="2" key="2">
    <citation type="journal article" date="2008" name="Genome Biol.">
        <title>Improved genome assembly and evidence-based global gene model set for the chordate Ciona intestinalis: new insight into intron and operon populations.</title>
        <authorList>
            <person name="Satou Y."/>
            <person name="Mineta K."/>
            <person name="Ogasawara M."/>
            <person name="Sasakura Y."/>
            <person name="Shoguchi E."/>
            <person name="Ueno K."/>
            <person name="Yamada L."/>
            <person name="Matsumoto J."/>
            <person name="Wasserscheid J."/>
            <person name="Dewar K."/>
            <person name="Wiley G.B."/>
            <person name="Macmil S.L."/>
            <person name="Roe B.A."/>
            <person name="Zeller R.W."/>
            <person name="Hastings K.E."/>
            <person name="Lemaire P."/>
            <person name="Lindquist E."/>
            <person name="Endo T."/>
            <person name="Hotta K."/>
            <person name="Inaba K."/>
        </authorList>
    </citation>
    <scope>NUCLEOTIDE SEQUENCE [LARGE SCALE GENOMIC DNA]</scope>
    <source>
        <strain evidence="2">wild type</strain>
    </source>
</reference>
<feature type="compositionally biased region" description="Polar residues" evidence="1">
    <location>
        <begin position="16"/>
        <end position="29"/>
    </location>
</feature>
<name>H2XLI0_CIOIN</name>
<organism evidence="2 3">
    <name type="scientific">Ciona intestinalis</name>
    <name type="common">Transparent sea squirt</name>
    <name type="synonym">Ascidia intestinalis</name>
    <dbReference type="NCBI Taxonomy" id="7719"/>
    <lineage>
        <taxon>Eukaryota</taxon>
        <taxon>Metazoa</taxon>
        <taxon>Chordata</taxon>
        <taxon>Tunicata</taxon>
        <taxon>Ascidiacea</taxon>
        <taxon>Phlebobranchia</taxon>
        <taxon>Cionidae</taxon>
        <taxon>Ciona</taxon>
    </lineage>
</organism>
<feature type="region of interest" description="Disordered" evidence="1">
    <location>
        <begin position="1"/>
        <end position="29"/>
    </location>
</feature>
<dbReference type="InParanoid" id="H2XLI0"/>
<keyword evidence="3" id="KW-1185">Reference proteome</keyword>
<protein>
    <submittedName>
        <fullName evidence="2">Uncharacterized protein</fullName>
    </submittedName>
</protein>
<reference evidence="2" key="3">
    <citation type="submission" date="2025-08" db="UniProtKB">
        <authorList>
            <consortium name="Ensembl"/>
        </authorList>
    </citation>
    <scope>IDENTIFICATION</scope>
</reference>
<evidence type="ECO:0000313" key="2">
    <source>
        <dbReference type="Ensembl" id="ENSCINP00000030512.1"/>
    </source>
</evidence>
<sequence length="29" mass="3301">MNPDDSNRASPEPTRKTNTTENDNLEPTR</sequence>
<evidence type="ECO:0000313" key="3">
    <source>
        <dbReference type="Proteomes" id="UP000008144"/>
    </source>
</evidence>
<dbReference type="Ensembl" id="ENSCINT00000036686.1">
    <property type="protein sequence ID" value="ENSCINP00000030512.1"/>
    <property type="gene ID" value="ENSCING00000020410.1"/>
</dbReference>